<accession>A0A6G0XAQ6</accession>
<sequence length="51" mass="5791">GPIRVVVRWLTCDQLEVVLHSKSGYIFDLRSGVPLAWQHCTMFFQIGVTVS</sequence>
<keyword evidence="2" id="KW-1185">Reference proteome</keyword>
<gene>
    <name evidence="1" type="ORF">FWK35_00022886</name>
</gene>
<proteinExistence type="predicted"/>
<evidence type="ECO:0000313" key="1">
    <source>
        <dbReference type="EMBL" id="KAF0737151.1"/>
    </source>
</evidence>
<evidence type="ECO:0000313" key="2">
    <source>
        <dbReference type="Proteomes" id="UP000478052"/>
    </source>
</evidence>
<feature type="non-terminal residue" evidence="1">
    <location>
        <position position="51"/>
    </location>
</feature>
<protein>
    <submittedName>
        <fullName evidence="1">THAP-type domain-containing protein</fullName>
    </submittedName>
</protein>
<dbReference type="Proteomes" id="UP000478052">
    <property type="component" value="Unassembled WGS sequence"/>
</dbReference>
<dbReference type="AlphaFoldDB" id="A0A6G0XAQ6"/>
<comment type="caution">
    <text evidence="1">The sequence shown here is derived from an EMBL/GenBank/DDBJ whole genome shotgun (WGS) entry which is preliminary data.</text>
</comment>
<reference evidence="1 2" key="1">
    <citation type="submission" date="2019-08" db="EMBL/GenBank/DDBJ databases">
        <title>Whole genome of Aphis craccivora.</title>
        <authorList>
            <person name="Voronova N.V."/>
            <person name="Shulinski R.S."/>
            <person name="Bandarenka Y.V."/>
            <person name="Zhorov D.G."/>
            <person name="Warner D."/>
        </authorList>
    </citation>
    <scope>NUCLEOTIDE SEQUENCE [LARGE SCALE GENOMIC DNA]</scope>
    <source>
        <strain evidence="1">180601</strain>
        <tissue evidence="1">Whole Body</tissue>
    </source>
</reference>
<dbReference type="EMBL" id="VUJU01007994">
    <property type="protein sequence ID" value="KAF0737151.1"/>
    <property type="molecule type" value="Genomic_DNA"/>
</dbReference>
<feature type="non-terminal residue" evidence="1">
    <location>
        <position position="1"/>
    </location>
</feature>
<name>A0A6G0XAQ6_APHCR</name>
<organism evidence="1 2">
    <name type="scientific">Aphis craccivora</name>
    <name type="common">Cowpea aphid</name>
    <dbReference type="NCBI Taxonomy" id="307492"/>
    <lineage>
        <taxon>Eukaryota</taxon>
        <taxon>Metazoa</taxon>
        <taxon>Ecdysozoa</taxon>
        <taxon>Arthropoda</taxon>
        <taxon>Hexapoda</taxon>
        <taxon>Insecta</taxon>
        <taxon>Pterygota</taxon>
        <taxon>Neoptera</taxon>
        <taxon>Paraneoptera</taxon>
        <taxon>Hemiptera</taxon>
        <taxon>Sternorrhyncha</taxon>
        <taxon>Aphidomorpha</taxon>
        <taxon>Aphidoidea</taxon>
        <taxon>Aphididae</taxon>
        <taxon>Aphidini</taxon>
        <taxon>Aphis</taxon>
        <taxon>Aphis</taxon>
    </lineage>
</organism>